<dbReference type="Proteomes" id="UP000595074">
    <property type="component" value="Chromosome"/>
</dbReference>
<reference evidence="4 5" key="1">
    <citation type="submission" date="2020-10" db="EMBL/GenBank/DDBJ databases">
        <title>The genome of sulfurovum sp.</title>
        <authorList>
            <person name="Xie S."/>
            <person name="Shao Z."/>
            <person name="Jiang L."/>
        </authorList>
    </citation>
    <scope>NUCLEOTIDE SEQUENCE [LARGE SCALE GENOMIC DNA]</scope>
    <source>
        <strain evidence="4 5">ST-419</strain>
    </source>
</reference>
<dbReference type="KEGG" id="sinu:IMZ28_03685"/>
<dbReference type="EMBL" id="CP063164">
    <property type="protein sequence ID" value="QOR62583.1"/>
    <property type="molecule type" value="Genomic_DNA"/>
</dbReference>
<proteinExistence type="inferred from homology"/>
<dbReference type="RefSeq" id="WP_197549401.1">
    <property type="nucleotide sequence ID" value="NZ_CP063164.1"/>
</dbReference>
<keyword evidence="2 4" id="KW-0560">Oxidoreductase</keyword>
<evidence type="ECO:0000256" key="2">
    <source>
        <dbReference type="ARBA" id="ARBA00023002"/>
    </source>
</evidence>
<dbReference type="NCBIfam" id="TIGR00014">
    <property type="entry name" value="arsC"/>
    <property type="match status" value="1"/>
</dbReference>
<dbReference type="InterPro" id="IPR006659">
    <property type="entry name" value="Arsenate_reductase"/>
</dbReference>
<dbReference type="PANTHER" id="PTHR30041:SF4">
    <property type="entry name" value="ARSENATE REDUCTASE"/>
    <property type="match status" value="1"/>
</dbReference>
<organism evidence="4 5">
    <name type="scientific">Sulfurovum indicum</name>
    <dbReference type="NCBI Taxonomy" id="2779528"/>
    <lineage>
        <taxon>Bacteria</taxon>
        <taxon>Pseudomonadati</taxon>
        <taxon>Campylobacterota</taxon>
        <taxon>Epsilonproteobacteria</taxon>
        <taxon>Campylobacterales</taxon>
        <taxon>Sulfurovaceae</taxon>
        <taxon>Sulfurovum</taxon>
    </lineage>
</organism>
<dbReference type="GO" id="GO:0008794">
    <property type="term" value="F:arsenate reductase (glutaredoxin) activity"/>
    <property type="evidence" value="ECO:0007669"/>
    <property type="project" value="UniProtKB-EC"/>
</dbReference>
<evidence type="ECO:0000256" key="1">
    <source>
        <dbReference type="ARBA" id="ARBA00007198"/>
    </source>
</evidence>
<dbReference type="EC" id="1.20.4.1" evidence="4"/>
<gene>
    <name evidence="4" type="primary">arsC</name>
    <name evidence="4" type="ORF">IMZ28_03685</name>
</gene>
<dbReference type="InterPro" id="IPR036249">
    <property type="entry name" value="Thioredoxin-like_sf"/>
</dbReference>
<evidence type="ECO:0000256" key="3">
    <source>
        <dbReference type="PROSITE-ProRule" id="PRU01282"/>
    </source>
</evidence>
<comment type="similarity">
    <text evidence="1 3">Belongs to the ArsC family.</text>
</comment>
<sequence>MSKVTIWHNPRCSKSRNAANLLEEKGIEAEVVRYLDTPPGKEEIKEVLKMLGIPARGLMRTKEALYKELGLQDVEDEEKLIEAMAENPKLIERPVVIKDGKAAIGRPIEKVIELLDS</sequence>
<name>A0A7M1S592_9BACT</name>
<dbReference type="PANTHER" id="PTHR30041">
    <property type="entry name" value="ARSENATE REDUCTASE"/>
    <property type="match status" value="1"/>
</dbReference>
<dbReference type="CDD" id="cd03034">
    <property type="entry name" value="ArsC_ArsC"/>
    <property type="match status" value="1"/>
</dbReference>
<dbReference type="Pfam" id="PF03960">
    <property type="entry name" value="ArsC"/>
    <property type="match status" value="1"/>
</dbReference>
<evidence type="ECO:0000313" key="5">
    <source>
        <dbReference type="Proteomes" id="UP000595074"/>
    </source>
</evidence>
<keyword evidence="5" id="KW-1185">Reference proteome</keyword>
<accession>A0A7M1S592</accession>
<dbReference type="AlphaFoldDB" id="A0A7M1S592"/>
<evidence type="ECO:0000313" key="4">
    <source>
        <dbReference type="EMBL" id="QOR62583.1"/>
    </source>
</evidence>
<dbReference type="InterPro" id="IPR006660">
    <property type="entry name" value="Arsenate_reductase-like"/>
</dbReference>
<protein>
    <submittedName>
        <fullName evidence="4">Arsenate reductase (Glutaredoxin)</fullName>
        <ecNumber evidence="4">1.20.4.1</ecNumber>
    </submittedName>
</protein>
<dbReference type="PROSITE" id="PS51353">
    <property type="entry name" value="ARSC"/>
    <property type="match status" value="1"/>
</dbReference>
<dbReference type="SUPFAM" id="SSF52833">
    <property type="entry name" value="Thioredoxin-like"/>
    <property type="match status" value="1"/>
</dbReference>
<dbReference type="Gene3D" id="3.40.30.10">
    <property type="entry name" value="Glutaredoxin"/>
    <property type="match status" value="1"/>
</dbReference>